<dbReference type="Proteomes" id="UP001144205">
    <property type="component" value="Unassembled WGS sequence"/>
</dbReference>
<dbReference type="Pfam" id="PF00520">
    <property type="entry name" value="Ion_trans"/>
    <property type="match status" value="1"/>
</dbReference>
<dbReference type="RefSeq" id="WP_281841437.1">
    <property type="nucleotide sequence ID" value="NZ_BROH01000002.1"/>
</dbReference>
<evidence type="ECO:0000313" key="16">
    <source>
        <dbReference type="Proteomes" id="UP001144205"/>
    </source>
</evidence>
<dbReference type="InterPro" id="IPR005821">
    <property type="entry name" value="Ion_trans_dom"/>
</dbReference>
<keyword evidence="10 13" id="KW-0472">Membrane</keyword>
<keyword evidence="8 13" id="KW-1133">Transmembrane helix</keyword>
<feature type="transmembrane region" description="Helical" evidence="13">
    <location>
        <begin position="50"/>
        <end position="68"/>
    </location>
</feature>
<keyword evidence="4 13" id="KW-0812">Transmembrane</keyword>
<dbReference type="InterPro" id="IPR028325">
    <property type="entry name" value="VG_K_chnl"/>
</dbReference>
<keyword evidence="6" id="KW-0851">Voltage-gated channel</keyword>
<reference evidence="15" key="1">
    <citation type="journal article" date="2023" name="Int. J. Syst. Evol. Microbiol.">
        <title>Sinisalibacter aestuarii sp. nov., isolated from estuarine sediment of the Arakawa River.</title>
        <authorList>
            <person name="Arafat S.T."/>
            <person name="Hirano S."/>
            <person name="Sato A."/>
            <person name="Takeuchi K."/>
            <person name="Yasuda T."/>
            <person name="Terahara T."/>
            <person name="Hamada M."/>
            <person name="Kobayashi T."/>
        </authorList>
    </citation>
    <scope>NUCLEOTIDE SEQUENCE</scope>
    <source>
        <strain evidence="15">B-399</strain>
    </source>
</reference>
<feature type="transmembrane region" description="Helical" evidence="13">
    <location>
        <begin position="172"/>
        <end position="188"/>
    </location>
</feature>
<dbReference type="SUPFAM" id="SSF81324">
    <property type="entry name" value="Voltage-gated potassium channels"/>
    <property type="match status" value="1"/>
</dbReference>
<dbReference type="PANTHER" id="PTHR11537:SF254">
    <property type="entry name" value="POTASSIUM VOLTAGE-GATED CHANNEL PROTEIN SHAB"/>
    <property type="match status" value="1"/>
</dbReference>
<evidence type="ECO:0000256" key="5">
    <source>
        <dbReference type="ARBA" id="ARBA00022826"/>
    </source>
</evidence>
<dbReference type="Gene3D" id="1.10.287.70">
    <property type="match status" value="1"/>
</dbReference>
<evidence type="ECO:0000313" key="15">
    <source>
        <dbReference type="EMBL" id="GKY87455.1"/>
    </source>
</evidence>
<feature type="region of interest" description="Disordered" evidence="12">
    <location>
        <begin position="229"/>
        <end position="249"/>
    </location>
</feature>
<dbReference type="EMBL" id="BROH01000002">
    <property type="protein sequence ID" value="GKY87455.1"/>
    <property type="molecule type" value="Genomic_DNA"/>
</dbReference>
<evidence type="ECO:0000256" key="10">
    <source>
        <dbReference type="ARBA" id="ARBA00023136"/>
    </source>
</evidence>
<comment type="caution">
    <text evidence="15">The sequence shown here is derived from an EMBL/GenBank/DDBJ whole genome shotgun (WGS) entry which is preliminary data.</text>
</comment>
<feature type="transmembrane region" description="Helical" evidence="13">
    <location>
        <begin position="200"/>
        <end position="225"/>
    </location>
</feature>
<evidence type="ECO:0000256" key="11">
    <source>
        <dbReference type="ARBA" id="ARBA00023303"/>
    </source>
</evidence>
<evidence type="ECO:0000256" key="13">
    <source>
        <dbReference type="SAM" id="Phobius"/>
    </source>
</evidence>
<keyword evidence="7" id="KW-0630">Potassium</keyword>
<evidence type="ECO:0000256" key="9">
    <source>
        <dbReference type="ARBA" id="ARBA00023065"/>
    </source>
</evidence>
<feature type="transmembrane region" description="Helical" evidence="13">
    <location>
        <begin position="80"/>
        <end position="100"/>
    </location>
</feature>
<evidence type="ECO:0000256" key="2">
    <source>
        <dbReference type="ARBA" id="ARBA00022448"/>
    </source>
</evidence>
<dbReference type="Gene3D" id="1.20.120.350">
    <property type="entry name" value="Voltage-gated potassium channels. Chain C"/>
    <property type="match status" value="1"/>
</dbReference>
<evidence type="ECO:0000256" key="4">
    <source>
        <dbReference type="ARBA" id="ARBA00022692"/>
    </source>
</evidence>
<feature type="transmembrane region" description="Helical" evidence="13">
    <location>
        <begin position="139"/>
        <end position="160"/>
    </location>
</feature>
<name>A0ABQ5LR19_9RHOB</name>
<organism evidence="15 16">
    <name type="scientific">Sinisalibacter aestuarii</name>
    <dbReference type="NCBI Taxonomy" id="2949426"/>
    <lineage>
        <taxon>Bacteria</taxon>
        <taxon>Pseudomonadati</taxon>
        <taxon>Pseudomonadota</taxon>
        <taxon>Alphaproteobacteria</taxon>
        <taxon>Rhodobacterales</taxon>
        <taxon>Roseobacteraceae</taxon>
        <taxon>Sinisalibacter</taxon>
    </lineage>
</organism>
<proteinExistence type="predicted"/>
<evidence type="ECO:0000256" key="3">
    <source>
        <dbReference type="ARBA" id="ARBA00022538"/>
    </source>
</evidence>
<feature type="transmembrane region" description="Helical" evidence="13">
    <location>
        <begin position="21"/>
        <end position="38"/>
    </location>
</feature>
<keyword evidence="11" id="KW-0407">Ion channel</keyword>
<accession>A0ABQ5LR19</accession>
<evidence type="ECO:0000256" key="12">
    <source>
        <dbReference type="SAM" id="MobiDB-lite"/>
    </source>
</evidence>
<gene>
    <name evidence="15" type="ORF">STA1M1_13240</name>
</gene>
<evidence type="ECO:0000256" key="8">
    <source>
        <dbReference type="ARBA" id="ARBA00022989"/>
    </source>
</evidence>
<keyword evidence="5" id="KW-0631">Potassium channel</keyword>
<evidence type="ECO:0000259" key="14">
    <source>
        <dbReference type="Pfam" id="PF00520"/>
    </source>
</evidence>
<feature type="domain" description="Ion transport" evidence="14">
    <location>
        <begin position="27"/>
        <end position="223"/>
    </location>
</feature>
<feature type="compositionally biased region" description="Basic and acidic residues" evidence="12">
    <location>
        <begin position="233"/>
        <end position="249"/>
    </location>
</feature>
<evidence type="ECO:0000256" key="6">
    <source>
        <dbReference type="ARBA" id="ARBA00022882"/>
    </source>
</evidence>
<evidence type="ECO:0000256" key="7">
    <source>
        <dbReference type="ARBA" id="ARBA00022958"/>
    </source>
</evidence>
<dbReference type="PRINTS" id="PR00169">
    <property type="entry name" value="KCHANNEL"/>
</dbReference>
<keyword evidence="2" id="KW-0813">Transport</keyword>
<dbReference type="PANTHER" id="PTHR11537">
    <property type="entry name" value="VOLTAGE-GATED POTASSIUM CHANNEL"/>
    <property type="match status" value="1"/>
</dbReference>
<keyword evidence="9" id="KW-0406">Ion transport</keyword>
<keyword evidence="16" id="KW-1185">Reference proteome</keyword>
<keyword evidence="3" id="KW-0633">Potassium transport</keyword>
<sequence>MKRHEIIALLDGDHERHGNKVGLAIDTLIVLSAISIALETEPSLPAALRTWLRGFEIFVLAVFSLEYIVRVWASPKPLRYIFSIWGVIDLMSILPAIAFLNPHWQALRALRLVRLLKLFRTSRSLERLATALGNVRGELMVFGAIWALMLYVGAVGIFLFEHDAQPEAFSSIMTSLWWAVASFTTVGYGDMVPITTGGRIFTTLVLFIGLGIIAVPAAIVTTALLEAAPGPRRHPDAPHPKPDETNNGE</sequence>
<protein>
    <recommendedName>
        <fullName evidence="14">Ion transport domain-containing protein</fullName>
    </recommendedName>
</protein>
<comment type="subcellular location">
    <subcellularLocation>
        <location evidence="1">Membrane</location>
        <topology evidence="1">Multi-pass membrane protein</topology>
    </subcellularLocation>
</comment>
<evidence type="ECO:0000256" key="1">
    <source>
        <dbReference type="ARBA" id="ARBA00004141"/>
    </source>
</evidence>
<dbReference type="InterPro" id="IPR027359">
    <property type="entry name" value="Volt_channel_dom_sf"/>
</dbReference>